<dbReference type="SUPFAM" id="SSF48695">
    <property type="entry name" value="Multiheme cytochromes"/>
    <property type="match status" value="1"/>
</dbReference>
<keyword evidence="10" id="KW-1185">Reference proteome</keyword>
<keyword evidence="3 6" id="KW-0812">Transmembrane</keyword>
<dbReference type="HOGENOM" id="CLU_854862_0_0_7"/>
<dbReference type="SUPFAM" id="SSF81342">
    <property type="entry name" value="Transmembrane di-heme cytochromes"/>
    <property type="match status" value="1"/>
</dbReference>
<evidence type="ECO:0000313" key="10">
    <source>
        <dbReference type="Proteomes" id="UP000002534"/>
    </source>
</evidence>
<accession>Q3A355</accession>
<dbReference type="GO" id="GO:0009055">
    <property type="term" value="F:electron transfer activity"/>
    <property type="evidence" value="ECO:0007669"/>
    <property type="project" value="InterPro"/>
</dbReference>
<dbReference type="InterPro" id="IPR016174">
    <property type="entry name" value="Di-haem_cyt_TM"/>
</dbReference>
<feature type="chain" id="PRO_5004223710" evidence="7">
    <location>
        <begin position="33"/>
        <end position="325"/>
    </location>
</feature>
<feature type="transmembrane region" description="Helical" evidence="6">
    <location>
        <begin position="142"/>
        <end position="168"/>
    </location>
</feature>
<reference evidence="10" key="1">
    <citation type="submission" date="2005-10" db="EMBL/GenBank/DDBJ databases">
        <title>Complete sequence of Pelobacter carbinolicus DSM 2380.</title>
        <authorList>
            <person name="Copeland A."/>
            <person name="Lucas S."/>
            <person name="Lapidus A."/>
            <person name="Barry K."/>
            <person name="Detter J.C."/>
            <person name="Glavina T."/>
            <person name="Hammon N."/>
            <person name="Israni S."/>
            <person name="Pitluck S."/>
            <person name="Chertkov O."/>
            <person name="Schmutz J."/>
            <person name="Larimer F."/>
            <person name="Land M."/>
            <person name="Kyrpides N."/>
            <person name="Ivanova N."/>
            <person name="Richardson P."/>
        </authorList>
    </citation>
    <scope>NUCLEOTIDE SEQUENCE [LARGE SCALE GENOMIC DNA]</scope>
    <source>
        <strain evidence="10">DSM 2380 / NBRC 103641 / GraBd1</strain>
    </source>
</reference>
<dbReference type="PANTHER" id="PTHR30485:SF1">
    <property type="entry name" value="CYTOCHROME YDHU-RELATED"/>
    <property type="match status" value="1"/>
</dbReference>
<dbReference type="InterPro" id="IPR036280">
    <property type="entry name" value="Multihaem_cyt_sf"/>
</dbReference>
<organism evidence="9 10">
    <name type="scientific">Syntrophotalea carbinolica (strain DSM 2380 / NBRC 103641 / GraBd1)</name>
    <name type="common">Pelobacter carbinolicus</name>
    <dbReference type="NCBI Taxonomy" id="338963"/>
    <lineage>
        <taxon>Bacteria</taxon>
        <taxon>Pseudomonadati</taxon>
        <taxon>Thermodesulfobacteriota</taxon>
        <taxon>Desulfuromonadia</taxon>
        <taxon>Desulfuromonadales</taxon>
        <taxon>Syntrophotaleaceae</taxon>
        <taxon>Syntrophotalea</taxon>
    </lineage>
</organism>
<sequence length="325" mass="35519">MTFRKPILSFAAGVVPAAMLLSLAILLPAANAADGSPPLDCRGCHRVLPVAHPSVEGHRSDCMQCHAGHAMGAAVTPSPADNQHRRHTVWLTPRRIENLGVFLFLSGLLGPVVHGLLFLFSVGMRRPSVVDPEVPQLPPCSILLRCWHALNAISVMFLSASGFALRWLHAGSGMPAAARIVRWHSMVGGLYLLVWGGWMGLKLSSVGHAQRYRRPAEGWVKGIEKQLAYYGWGIFWGAPRPHANEVFNPLQAAVYLLVMGVLLPGVLLTGLGLLSMRSAVMAALRPWRSLFLEGHYLLGCLLLGFFFVHLYLAIWGPGGRLWKRS</sequence>
<evidence type="ECO:0000256" key="1">
    <source>
        <dbReference type="ARBA" id="ARBA00004651"/>
    </source>
</evidence>
<dbReference type="Pfam" id="PF01292">
    <property type="entry name" value="Ni_hydr_CYTB"/>
    <property type="match status" value="1"/>
</dbReference>
<feature type="transmembrane region" description="Helical" evidence="6">
    <location>
        <begin position="252"/>
        <end position="276"/>
    </location>
</feature>
<dbReference type="GO" id="GO:0022904">
    <property type="term" value="P:respiratory electron transport chain"/>
    <property type="evidence" value="ECO:0007669"/>
    <property type="project" value="InterPro"/>
</dbReference>
<dbReference type="InterPro" id="IPR051542">
    <property type="entry name" value="Hydrogenase_cytochrome"/>
</dbReference>
<evidence type="ECO:0000313" key="9">
    <source>
        <dbReference type="EMBL" id="ABA89202.2"/>
    </source>
</evidence>
<dbReference type="InterPro" id="IPR011577">
    <property type="entry name" value="Cyt_b561_bac/Ni-Hgenase"/>
</dbReference>
<evidence type="ECO:0000256" key="3">
    <source>
        <dbReference type="ARBA" id="ARBA00022692"/>
    </source>
</evidence>
<keyword evidence="7" id="KW-0732">Signal</keyword>
<name>Q3A355_SYNC1</name>
<evidence type="ECO:0000256" key="6">
    <source>
        <dbReference type="SAM" id="Phobius"/>
    </source>
</evidence>
<keyword evidence="4 6" id="KW-1133">Transmembrane helix</keyword>
<dbReference type="GO" id="GO:0020037">
    <property type="term" value="F:heme binding"/>
    <property type="evidence" value="ECO:0007669"/>
    <property type="project" value="TreeGrafter"/>
</dbReference>
<dbReference type="GO" id="GO:0005886">
    <property type="term" value="C:plasma membrane"/>
    <property type="evidence" value="ECO:0007669"/>
    <property type="project" value="UniProtKB-SubCell"/>
</dbReference>
<dbReference type="RefSeq" id="WP_011341708.1">
    <property type="nucleotide sequence ID" value="NC_007498.2"/>
</dbReference>
<dbReference type="Gene3D" id="1.20.950.20">
    <property type="entry name" value="Transmembrane di-heme cytochromes, Chain C"/>
    <property type="match status" value="1"/>
</dbReference>
<feature type="domain" description="Cytochrome b561 bacterial/Ni-hydrogenase" evidence="8">
    <location>
        <begin position="141"/>
        <end position="319"/>
    </location>
</feature>
<reference evidence="9 10" key="2">
    <citation type="journal article" date="2012" name="BMC Genomics">
        <title>The genome of Pelobacter carbinolicus reveals surprising metabolic capabilities and physiological features.</title>
        <authorList>
            <person name="Aklujkar M."/>
            <person name="Haveman S.A."/>
            <person name="Didonato R.Jr."/>
            <person name="Chertkov O."/>
            <person name="Han C.S."/>
            <person name="Land M.L."/>
            <person name="Brown P."/>
            <person name="Lovley D.R."/>
        </authorList>
    </citation>
    <scope>NUCLEOTIDE SEQUENCE [LARGE SCALE GENOMIC DNA]</scope>
    <source>
        <strain evidence="10">DSM 2380 / NBRC 103641 / GraBd1</strain>
    </source>
</reference>
<keyword evidence="2" id="KW-1003">Cell membrane</keyword>
<feature type="transmembrane region" description="Helical" evidence="6">
    <location>
        <begin position="296"/>
        <end position="315"/>
    </location>
</feature>
<evidence type="ECO:0000259" key="8">
    <source>
        <dbReference type="Pfam" id="PF01292"/>
    </source>
</evidence>
<feature type="transmembrane region" description="Helical" evidence="6">
    <location>
        <begin position="180"/>
        <end position="201"/>
    </location>
</feature>
<evidence type="ECO:0000256" key="5">
    <source>
        <dbReference type="ARBA" id="ARBA00023136"/>
    </source>
</evidence>
<dbReference type="AlphaFoldDB" id="Q3A355"/>
<dbReference type="PANTHER" id="PTHR30485">
    <property type="entry name" value="NI/FE-HYDROGENASE 1 B-TYPE CYTOCHROME SUBUNIT"/>
    <property type="match status" value="1"/>
</dbReference>
<evidence type="ECO:0000256" key="2">
    <source>
        <dbReference type="ARBA" id="ARBA00022475"/>
    </source>
</evidence>
<dbReference type="KEGG" id="pca:Pcar_1961"/>
<evidence type="ECO:0000256" key="7">
    <source>
        <dbReference type="SAM" id="SignalP"/>
    </source>
</evidence>
<feature type="signal peptide" evidence="7">
    <location>
        <begin position="1"/>
        <end position="32"/>
    </location>
</feature>
<dbReference type="EMBL" id="CP000142">
    <property type="protein sequence ID" value="ABA89202.2"/>
    <property type="molecule type" value="Genomic_DNA"/>
</dbReference>
<evidence type="ECO:0000256" key="4">
    <source>
        <dbReference type="ARBA" id="ARBA00022989"/>
    </source>
</evidence>
<dbReference type="Proteomes" id="UP000002534">
    <property type="component" value="Chromosome"/>
</dbReference>
<gene>
    <name evidence="9" type="ordered locus">Pcar_1961</name>
</gene>
<dbReference type="eggNOG" id="COG4117">
    <property type="taxonomic scope" value="Bacteria"/>
</dbReference>
<comment type="subcellular location">
    <subcellularLocation>
        <location evidence="1">Cell membrane</location>
        <topology evidence="1">Multi-pass membrane protein</topology>
    </subcellularLocation>
</comment>
<protein>
    <submittedName>
        <fullName evidence="9">Cytochrome c, 1 heme-binding site</fullName>
    </submittedName>
</protein>
<dbReference type="OrthoDB" id="197262at2"/>
<proteinExistence type="predicted"/>
<feature type="transmembrane region" description="Helical" evidence="6">
    <location>
        <begin position="99"/>
        <end position="122"/>
    </location>
</feature>
<dbReference type="STRING" id="338963.Pcar_1961"/>
<keyword evidence="5 6" id="KW-0472">Membrane</keyword>